<dbReference type="InterPro" id="IPR001750">
    <property type="entry name" value="ND/Mrp_TM"/>
</dbReference>
<feature type="transmembrane region" description="Helical" evidence="7">
    <location>
        <begin position="95"/>
        <end position="116"/>
    </location>
</feature>
<comment type="subcellular location">
    <subcellularLocation>
        <location evidence="1">Endomembrane system</location>
        <topology evidence="1">Multi-pass membrane protein</topology>
    </subcellularLocation>
    <subcellularLocation>
        <location evidence="6">Membrane</location>
        <topology evidence="6">Multi-pass membrane protein</topology>
    </subcellularLocation>
</comment>
<feature type="domain" description="NADH:quinone oxidoreductase/Mrp antiporter transmembrane" evidence="8">
    <location>
        <begin position="140"/>
        <end position="437"/>
    </location>
</feature>
<keyword evidence="10" id="KW-1185">Reference proteome</keyword>
<feature type="transmembrane region" description="Helical" evidence="7">
    <location>
        <begin position="446"/>
        <end position="465"/>
    </location>
</feature>
<evidence type="ECO:0000259" key="8">
    <source>
        <dbReference type="Pfam" id="PF00361"/>
    </source>
</evidence>
<dbReference type="GO" id="GO:0015990">
    <property type="term" value="P:electron transport coupled proton transport"/>
    <property type="evidence" value="ECO:0007669"/>
    <property type="project" value="TreeGrafter"/>
</dbReference>
<dbReference type="GO" id="GO:0003954">
    <property type="term" value="F:NADH dehydrogenase activity"/>
    <property type="evidence" value="ECO:0007669"/>
    <property type="project" value="TreeGrafter"/>
</dbReference>
<dbReference type="Proteomes" id="UP000192472">
    <property type="component" value="Unassembled WGS sequence"/>
</dbReference>
<dbReference type="GO" id="GO:0048039">
    <property type="term" value="F:ubiquinone binding"/>
    <property type="evidence" value="ECO:0007669"/>
    <property type="project" value="TreeGrafter"/>
</dbReference>
<dbReference type="PANTHER" id="PTHR43507">
    <property type="entry name" value="NADH-UBIQUINONE OXIDOREDUCTASE CHAIN 4"/>
    <property type="match status" value="1"/>
</dbReference>
<dbReference type="Pfam" id="PF00361">
    <property type="entry name" value="Proton_antipo_M"/>
    <property type="match status" value="1"/>
</dbReference>
<evidence type="ECO:0000256" key="1">
    <source>
        <dbReference type="ARBA" id="ARBA00004127"/>
    </source>
</evidence>
<dbReference type="GO" id="GO:0042773">
    <property type="term" value="P:ATP synthesis coupled electron transport"/>
    <property type="evidence" value="ECO:0007669"/>
    <property type="project" value="InterPro"/>
</dbReference>
<keyword evidence="3 6" id="KW-0812">Transmembrane</keyword>
<dbReference type="InterPro" id="IPR010227">
    <property type="entry name" value="NADH_Q_OxRdtase_chainM/4"/>
</dbReference>
<gene>
    <name evidence="9" type="ORF">SAMN04488029_1325</name>
</gene>
<feature type="transmembrane region" description="Helical" evidence="7">
    <location>
        <begin position="147"/>
        <end position="164"/>
    </location>
</feature>
<reference evidence="9 10" key="1">
    <citation type="submission" date="2017-04" db="EMBL/GenBank/DDBJ databases">
        <authorList>
            <person name="Afonso C.L."/>
            <person name="Miller P.J."/>
            <person name="Scott M.A."/>
            <person name="Spackman E."/>
            <person name="Goraichik I."/>
            <person name="Dimitrov K.M."/>
            <person name="Suarez D.L."/>
            <person name="Swayne D.E."/>
        </authorList>
    </citation>
    <scope>NUCLEOTIDE SEQUENCE [LARGE SCALE GENOMIC DNA]</scope>
    <source>
        <strain evidence="9 10">DSM 26133</strain>
    </source>
</reference>
<dbReference type="InterPro" id="IPR003918">
    <property type="entry name" value="NADH_UbQ_OxRdtase"/>
</dbReference>
<dbReference type="RefSeq" id="WP_245827001.1">
    <property type="nucleotide sequence ID" value="NZ_FWYF01000001.1"/>
</dbReference>
<dbReference type="GO" id="GO:0016020">
    <property type="term" value="C:membrane"/>
    <property type="evidence" value="ECO:0007669"/>
    <property type="project" value="UniProtKB-SubCell"/>
</dbReference>
<name>A0A1W2G8Y7_REIFA</name>
<dbReference type="EMBL" id="FWYF01000001">
    <property type="protein sequence ID" value="SMD32964.1"/>
    <property type="molecule type" value="Genomic_DNA"/>
</dbReference>
<evidence type="ECO:0000256" key="6">
    <source>
        <dbReference type="RuleBase" id="RU000320"/>
    </source>
</evidence>
<feature type="transmembrane region" description="Helical" evidence="7">
    <location>
        <begin position="361"/>
        <end position="383"/>
    </location>
</feature>
<keyword evidence="5 7" id="KW-0472">Membrane</keyword>
<proteinExistence type="inferred from homology"/>
<organism evidence="9 10">
    <name type="scientific">Reichenbachiella faecimaris</name>
    <dbReference type="NCBI Taxonomy" id="692418"/>
    <lineage>
        <taxon>Bacteria</taxon>
        <taxon>Pseudomonadati</taxon>
        <taxon>Bacteroidota</taxon>
        <taxon>Cytophagia</taxon>
        <taxon>Cytophagales</taxon>
        <taxon>Reichenbachiellaceae</taxon>
        <taxon>Reichenbachiella</taxon>
    </lineage>
</organism>
<feature type="transmembrane region" description="Helical" evidence="7">
    <location>
        <begin position="123"/>
        <end position="141"/>
    </location>
</feature>
<feature type="transmembrane region" description="Helical" evidence="7">
    <location>
        <begin position="72"/>
        <end position="89"/>
    </location>
</feature>
<feature type="transmembrane region" description="Helical" evidence="7">
    <location>
        <begin position="492"/>
        <end position="513"/>
    </location>
</feature>
<dbReference type="GO" id="GO:0012505">
    <property type="term" value="C:endomembrane system"/>
    <property type="evidence" value="ECO:0007669"/>
    <property type="project" value="UniProtKB-SubCell"/>
</dbReference>
<feature type="transmembrane region" description="Helical" evidence="7">
    <location>
        <begin position="176"/>
        <end position="199"/>
    </location>
</feature>
<feature type="transmembrane region" description="Helical" evidence="7">
    <location>
        <begin position="403"/>
        <end position="426"/>
    </location>
</feature>
<feature type="transmembrane region" description="Helical" evidence="7">
    <location>
        <begin position="30"/>
        <end position="52"/>
    </location>
</feature>
<evidence type="ECO:0000256" key="3">
    <source>
        <dbReference type="ARBA" id="ARBA00022692"/>
    </source>
</evidence>
<feature type="transmembrane region" description="Helical" evidence="7">
    <location>
        <begin position="241"/>
        <end position="264"/>
    </location>
</feature>
<dbReference type="STRING" id="692418.SAMN04488029_1325"/>
<keyword evidence="4 7" id="KW-1133">Transmembrane helix</keyword>
<feature type="transmembrane region" description="Helical" evidence="7">
    <location>
        <begin position="334"/>
        <end position="355"/>
    </location>
</feature>
<feature type="transmembrane region" description="Helical" evidence="7">
    <location>
        <begin position="276"/>
        <end position="294"/>
    </location>
</feature>
<evidence type="ECO:0000256" key="2">
    <source>
        <dbReference type="ARBA" id="ARBA00009025"/>
    </source>
</evidence>
<evidence type="ECO:0000256" key="5">
    <source>
        <dbReference type="ARBA" id="ARBA00023136"/>
    </source>
</evidence>
<evidence type="ECO:0000313" key="9">
    <source>
        <dbReference type="EMBL" id="SMD32964.1"/>
    </source>
</evidence>
<feature type="transmembrane region" description="Helical" evidence="7">
    <location>
        <begin position="306"/>
        <end position="327"/>
    </location>
</feature>
<accession>A0A1W2G8Y7</accession>
<dbReference type="NCBIfam" id="TIGR01972">
    <property type="entry name" value="NDH_I_M"/>
    <property type="match status" value="1"/>
</dbReference>
<dbReference type="GO" id="GO:0008137">
    <property type="term" value="F:NADH dehydrogenase (ubiquinone) activity"/>
    <property type="evidence" value="ECO:0007669"/>
    <property type="project" value="InterPro"/>
</dbReference>
<protein>
    <submittedName>
        <fullName evidence="9">NADH-quinone oxidoreductase subunit M</fullName>
    </submittedName>
</protein>
<dbReference type="PANTHER" id="PTHR43507:SF1">
    <property type="entry name" value="NADH-UBIQUINONE OXIDOREDUCTASE CHAIN 4"/>
    <property type="match status" value="1"/>
</dbReference>
<evidence type="ECO:0000256" key="7">
    <source>
        <dbReference type="SAM" id="Phobius"/>
    </source>
</evidence>
<comment type="similarity">
    <text evidence="2">Belongs to the complex I subunit 4 family.</text>
</comment>
<dbReference type="AlphaFoldDB" id="A0A1W2G8Y7"/>
<evidence type="ECO:0000256" key="4">
    <source>
        <dbReference type="ARBA" id="ARBA00022989"/>
    </source>
</evidence>
<dbReference type="PRINTS" id="PR01437">
    <property type="entry name" value="NUOXDRDTASE4"/>
</dbReference>
<sequence>MDHLLSWLVFIPLIAAAVMLIVPKSQGHLYKWVALGALAVVTVLSVVLVCSFDKSVTGYGVNSLQFTQQLDWIQLNVGSFGSLLIQYYVGVDGLSLALVLLSAIVLFIGVISSWSIKQNIKGYYLLYMVLSSSVIGCFVALDFFLFYLFFEFMLLPMYFLIGIWGGKRRAYASIKFFIYTLVGSLLILMVMIGLSLSVVQNPDSTVHTFDIMKMMNPENFIPGSLLALDFDGLLLGLTYRAWAFILLIIGFAIKLPAVPVHTWLPDAHVEAPTPISVVLAGILLKIGGYGFYRIGYTIFPDGAIEYGWWIALIGVIAIVYAALVAMAQTDLKRLIAYSSVSHMGFVMLGMAALTVEGSAGALFQMFSHGIISALLFLMAGVLYDRTGDRMIANYSGLAGKMPWYSVAVIISFFAALGLPGFSGFIAEFLVLVGAFDGAINGTIIDTFMPILGLLGLVLGAAYFLWTIQRMFFGKYWVRQESWSLPDLNARELIMIIPLVILALLFGIFPNLLLDLANETIMGFVEYVHTQGELNLEVIKAVVR</sequence>
<evidence type="ECO:0000313" key="10">
    <source>
        <dbReference type="Proteomes" id="UP000192472"/>
    </source>
</evidence>